<accession>A0ACD3AUM1</accession>
<evidence type="ECO:0000313" key="1">
    <source>
        <dbReference type="EMBL" id="TFK69012.1"/>
    </source>
</evidence>
<evidence type="ECO:0000313" key="2">
    <source>
        <dbReference type="Proteomes" id="UP000308600"/>
    </source>
</evidence>
<name>A0ACD3AUM1_9AGAR</name>
<organism evidence="1 2">
    <name type="scientific">Pluteus cervinus</name>
    <dbReference type="NCBI Taxonomy" id="181527"/>
    <lineage>
        <taxon>Eukaryota</taxon>
        <taxon>Fungi</taxon>
        <taxon>Dikarya</taxon>
        <taxon>Basidiomycota</taxon>
        <taxon>Agaricomycotina</taxon>
        <taxon>Agaricomycetes</taxon>
        <taxon>Agaricomycetidae</taxon>
        <taxon>Agaricales</taxon>
        <taxon>Pluteineae</taxon>
        <taxon>Pluteaceae</taxon>
        <taxon>Pluteus</taxon>
    </lineage>
</organism>
<reference evidence="1 2" key="1">
    <citation type="journal article" date="2019" name="Nat. Ecol. Evol.">
        <title>Megaphylogeny resolves global patterns of mushroom evolution.</title>
        <authorList>
            <person name="Varga T."/>
            <person name="Krizsan K."/>
            <person name="Foldi C."/>
            <person name="Dima B."/>
            <person name="Sanchez-Garcia M."/>
            <person name="Sanchez-Ramirez S."/>
            <person name="Szollosi G.J."/>
            <person name="Szarkandi J.G."/>
            <person name="Papp V."/>
            <person name="Albert L."/>
            <person name="Andreopoulos W."/>
            <person name="Angelini C."/>
            <person name="Antonin V."/>
            <person name="Barry K.W."/>
            <person name="Bougher N.L."/>
            <person name="Buchanan P."/>
            <person name="Buyck B."/>
            <person name="Bense V."/>
            <person name="Catcheside P."/>
            <person name="Chovatia M."/>
            <person name="Cooper J."/>
            <person name="Damon W."/>
            <person name="Desjardin D."/>
            <person name="Finy P."/>
            <person name="Geml J."/>
            <person name="Haridas S."/>
            <person name="Hughes K."/>
            <person name="Justo A."/>
            <person name="Karasinski D."/>
            <person name="Kautmanova I."/>
            <person name="Kiss B."/>
            <person name="Kocsube S."/>
            <person name="Kotiranta H."/>
            <person name="LaButti K.M."/>
            <person name="Lechner B.E."/>
            <person name="Liimatainen K."/>
            <person name="Lipzen A."/>
            <person name="Lukacs Z."/>
            <person name="Mihaltcheva S."/>
            <person name="Morgado L.N."/>
            <person name="Niskanen T."/>
            <person name="Noordeloos M.E."/>
            <person name="Ohm R.A."/>
            <person name="Ortiz-Santana B."/>
            <person name="Ovrebo C."/>
            <person name="Racz N."/>
            <person name="Riley R."/>
            <person name="Savchenko A."/>
            <person name="Shiryaev A."/>
            <person name="Soop K."/>
            <person name="Spirin V."/>
            <person name="Szebenyi C."/>
            <person name="Tomsovsky M."/>
            <person name="Tulloss R.E."/>
            <person name="Uehling J."/>
            <person name="Grigoriev I.V."/>
            <person name="Vagvolgyi C."/>
            <person name="Papp T."/>
            <person name="Martin F.M."/>
            <person name="Miettinen O."/>
            <person name="Hibbett D.S."/>
            <person name="Nagy L.G."/>
        </authorList>
    </citation>
    <scope>NUCLEOTIDE SEQUENCE [LARGE SCALE GENOMIC DNA]</scope>
    <source>
        <strain evidence="1 2">NL-1719</strain>
    </source>
</reference>
<dbReference type="EMBL" id="ML208339">
    <property type="protein sequence ID" value="TFK69012.1"/>
    <property type="molecule type" value="Genomic_DNA"/>
</dbReference>
<protein>
    <submittedName>
        <fullName evidence="1">Uncharacterized protein</fullName>
    </submittedName>
</protein>
<sequence>MSFEEEGTDRVLEPLRFYDPHALHRSQIDDQISHLREQLRNLLLARNTLLPISTIPNEILSTIFLMSQLNYYRAYKVEMRPLLALTWVCHNWRTIALSAASLWTYIGKENLHWSAECLIRSKQAPLQVSLTFDDPSILDIGATILSQIHRFRKLQLNFGDPTESPFGAAERFENILTQPAPMLESFSLAYATVSTPLFSRVFPQLRTVHLSWVDITWGWGPNLLPFGNLTHLSITIPDRGIPVTNFLEALSPTLPNLENLQLIYVFTSSPSSHNTCTALPTPVCIPNIKSFILWCSKVSPMLEFFNSCRLGPFVTGRVDMMAGEGETVLNFLDVLRASEELERRSITSVQVNHRSAPNATLSIIFNQTQNVQDSFRFDFNHRLSWSEIIPIFPSLPVHNITTLTLRMPSLSMANWTQLFVTFTRLEELELEEESTVNSFIQFIISSTPDDFDGTRVMDTESIQLLPFKCLRKLTLARYLFEEESYPDYRAFCTALKVRRSIGLRLQQLWLREDRASRLDLLKEVVDEVKILDQPLLLF</sequence>
<proteinExistence type="predicted"/>
<keyword evidence="2" id="KW-1185">Reference proteome</keyword>
<dbReference type="Proteomes" id="UP000308600">
    <property type="component" value="Unassembled WGS sequence"/>
</dbReference>
<gene>
    <name evidence="1" type="ORF">BDN72DRAFT_878700</name>
</gene>